<keyword evidence="4 6" id="KW-0378">Hydrolase</keyword>
<dbReference type="InterPro" id="IPR001586">
    <property type="entry name" value="Beta-lactam_class-C_AS"/>
</dbReference>
<dbReference type="GO" id="GO:0046677">
    <property type="term" value="P:response to antibiotic"/>
    <property type="evidence" value="ECO:0007669"/>
    <property type="project" value="UniProtKB-UniRule"/>
</dbReference>
<comment type="catalytic activity">
    <reaction evidence="1 6">
        <text>a beta-lactam + H2O = a substituted beta-amino acid</text>
        <dbReference type="Rhea" id="RHEA:20401"/>
        <dbReference type="ChEBI" id="CHEBI:15377"/>
        <dbReference type="ChEBI" id="CHEBI:35627"/>
        <dbReference type="ChEBI" id="CHEBI:140347"/>
        <dbReference type="EC" id="3.5.2.6"/>
    </reaction>
</comment>
<evidence type="ECO:0000256" key="4">
    <source>
        <dbReference type="ARBA" id="ARBA00022801"/>
    </source>
</evidence>
<dbReference type="Pfam" id="PF00144">
    <property type="entry name" value="Beta-lactamase"/>
    <property type="match status" value="1"/>
</dbReference>
<evidence type="ECO:0000256" key="6">
    <source>
        <dbReference type="RuleBase" id="RU361140"/>
    </source>
</evidence>
<reference evidence="10 11" key="2">
    <citation type="submission" date="2019-03" db="EMBL/GenBank/DDBJ databases">
        <title>Draft Genome Sequences of Six Type Strains of the Genus Massilia.</title>
        <authorList>
            <person name="Miess H."/>
            <person name="Frediansyhah A."/>
            <person name="Gross H."/>
        </authorList>
    </citation>
    <scope>NUCLEOTIDE SEQUENCE [LARGE SCALE GENOMIC DNA]</scope>
    <source>
        <strain evidence="10 11">DSM 17505</strain>
    </source>
</reference>
<evidence type="ECO:0000313" key="10">
    <source>
        <dbReference type="EMBL" id="QBQ37057.1"/>
    </source>
</evidence>
<dbReference type="PANTHER" id="PTHR46825:SF8">
    <property type="entry name" value="BETA-LACTAMASE-RELATED"/>
    <property type="match status" value="1"/>
</dbReference>
<evidence type="ECO:0000256" key="5">
    <source>
        <dbReference type="ARBA" id="ARBA00023251"/>
    </source>
</evidence>
<dbReference type="NCBIfam" id="NF033085">
    <property type="entry name" value="bla_class_C"/>
    <property type="match status" value="1"/>
</dbReference>
<dbReference type="GO" id="GO:0017001">
    <property type="term" value="P:antibiotic catabolic process"/>
    <property type="evidence" value="ECO:0007669"/>
    <property type="project" value="InterPro"/>
</dbReference>
<dbReference type="EC" id="3.5.2.6" evidence="3 6"/>
<organism evidence="9 12">
    <name type="scientific">Pseudoduganella plicata</name>
    <dbReference type="NCBI Taxonomy" id="321984"/>
    <lineage>
        <taxon>Bacteria</taxon>
        <taxon>Pseudomonadati</taxon>
        <taxon>Pseudomonadota</taxon>
        <taxon>Betaproteobacteria</taxon>
        <taxon>Burkholderiales</taxon>
        <taxon>Oxalobacteraceae</taxon>
        <taxon>Telluria group</taxon>
        <taxon>Pseudoduganella</taxon>
    </lineage>
</organism>
<keyword evidence="5 6" id="KW-0046">Antibiotic resistance</keyword>
<keyword evidence="11" id="KW-1185">Reference proteome</keyword>
<dbReference type="GO" id="GO:0030288">
    <property type="term" value="C:outer membrane-bounded periplasmic space"/>
    <property type="evidence" value="ECO:0007669"/>
    <property type="project" value="InterPro"/>
</dbReference>
<dbReference type="InterPro" id="IPR058136">
    <property type="entry name" value="AmpC"/>
</dbReference>
<evidence type="ECO:0000313" key="11">
    <source>
        <dbReference type="Proteomes" id="UP000294359"/>
    </source>
</evidence>
<dbReference type="InterPro" id="IPR050491">
    <property type="entry name" value="AmpC-like"/>
</dbReference>
<evidence type="ECO:0000256" key="3">
    <source>
        <dbReference type="ARBA" id="ARBA00012865"/>
    </source>
</evidence>
<evidence type="ECO:0000313" key="12">
    <source>
        <dbReference type="Proteomes" id="UP000619512"/>
    </source>
</evidence>
<dbReference type="Proteomes" id="UP000619512">
    <property type="component" value="Unassembled WGS sequence"/>
</dbReference>
<gene>
    <name evidence="9" type="primary">ampC</name>
    <name evidence="10" type="ORF">E1742_13410</name>
    <name evidence="9" type="ORF">GCM10007388_36740</name>
</gene>
<feature type="signal peptide" evidence="7">
    <location>
        <begin position="1"/>
        <end position="24"/>
    </location>
</feature>
<evidence type="ECO:0000313" key="9">
    <source>
        <dbReference type="EMBL" id="GGY99716.1"/>
    </source>
</evidence>
<dbReference type="PANTHER" id="PTHR46825">
    <property type="entry name" value="D-ALANYL-D-ALANINE-CARBOXYPEPTIDASE/ENDOPEPTIDASE AMPH"/>
    <property type="match status" value="1"/>
</dbReference>
<reference evidence="9" key="3">
    <citation type="submission" date="2022-12" db="EMBL/GenBank/DDBJ databases">
        <authorList>
            <person name="Sun Q."/>
            <person name="Kim S."/>
        </authorList>
    </citation>
    <scope>NUCLEOTIDE SEQUENCE</scope>
    <source>
        <strain evidence="9">KCTC 12344</strain>
    </source>
</reference>
<sequence length="390" mass="41812">MTTRPTIGSLCPAALLFLPLAASAAPDAAALRAIVDNTIQPLMAEHDVPGMAVAVTVDGQSAVFNYGLASRAGNKAVDERTVFEVGSVSKTFAATLAAYAQAQGKLALTDHPSRYWPALQGSAIDKATLLHLGTYTPGGLPLQFPDELTDPEPLRYYRDWKPAARPGAVREYSNPSLGLFGHLTARALGNDYADAVERLLFPAFGMTSSYVNLPDSVRPNYAWGYRDGKPVHFTGEPFSAVTYGVRTTAADLLRFVQANMMPQQLDPAMRRAVEATHIGYFRVGGMTQGLGWEQYAYPVKLQTLLEGNSESIIWDRHRARAVTTPAMSTTPTLFNKTGSTGGFGAYVAFVPVQKIGIVMLANKNYPIPARVTAGYAILEALAAGAQAAPQ</sequence>
<comment type="similarity">
    <text evidence="2 6">Belongs to the class-C beta-lactamase family.</text>
</comment>
<evidence type="ECO:0000256" key="2">
    <source>
        <dbReference type="ARBA" id="ARBA00007840"/>
    </source>
</evidence>
<name>A0A4P7BGB7_9BURK</name>
<dbReference type="RefSeq" id="WP_134385425.1">
    <property type="nucleotide sequence ID" value="NZ_BMWW01000006.1"/>
</dbReference>
<feature type="domain" description="Beta-lactamase-related" evidence="8">
    <location>
        <begin position="35"/>
        <end position="381"/>
    </location>
</feature>
<dbReference type="AlphaFoldDB" id="A0A4P7BGB7"/>
<evidence type="ECO:0000256" key="7">
    <source>
        <dbReference type="SAM" id="SignalP"/>
    </source>
</evidence>
<accession>A0A4P7BGB7</accession>
<evidence type="ECO:0000256" key="1">
    <source>
        <dbReference type="ARBA" id="ARBA00001526"/>
    </source>
</evidence>
<dbReference type="EMBL" id="BMWW01000006">
    <property type="protein sequence ID" value="GGY99716.1"/>
    <property type="molecule type" value="Genomic_DNA"/>
</dbReference>
<dbReference type="InterPro" id="IPR001466">
    <property type="entry name" value="Beta-lactam-related"/>
</dbReference>
<dbReference type="GO" id="GO:0008800">
    <property type="term" value="F:beta-lactamase activity"/>
    <property type="evidence" value="ECO:0007669"/>
    <property type="project" value="UniProtKB-UniRule"/>
</dbReference>
<proteinExistence type="inferred from homology"/>
<dbReference type="PROSITE" id="PS00336">
    <property type="entry name" value="BETA_LACTAMASE_C"/>
    <property type="match status" value="1"/>
</dbReference>
<dbReference type="EMBL" id="CP038026">
    <property type="protein sequence ID" value="QBQ37057.1"/>
    <property type="molecule type" value="Genomic_DNA"/>
</dbReference>
<reference evidence="9" key="1">
    <citation type="journal article" date="2014" name="Int. J. Syst. Evol. Microbiol.">
        <title>Complete genome sequence of Corynebacterium casei LMG S-19264T (=DSM 44701T), isolated from a smear-ripened cheese.</title>
        <authorList>
            <consortium name="US DOE Joint Genome Institute (JGI-PGF)"/>
            <person name="Walter F."/>
            <person name="Albersmeier A."/>
            <person name="Kalinowski J."/>
            <person name="Ruckert C."/>
        </authorList>
    </citation>
    <scope>NUCLEOTIDE SEQUENCE</scope>
    <source>
        <strain evidence="9">KCTC 12344</strain>
    </source>
</reference>
<dbReference type="OrthoDB" id="5377431at2"/>
<protein>
    <recommendedName>
        <fullName evidence="3 6">Beta-lactamase</fullName>
        <ecNumber evidence="3 6">3.5.2.6</ecNumber>
    </recommendedName>
</protein>
<evidence type="ECO:0000259" key="8">
    <source>
        <dbReference type="Pfam" id="PF00144"/>
    </source>
</evidence>
<dbReference type="SUPFAM" id="SSF56601">
    <property type="entry name" value="beta-lactamase/transpeptidase-like"/>
    <property type="match status" value="1"/>
</dbReference>
<dbReference type="Gene3D" id="3.40.710.10">
    <property type="entry name" value="DD-peptidase/beta-lactamase superfamily"/>
    <property type="match status" value="1"/>
</dbReference>
<dbReference type="InterPro" id="IPR012338">
    <property type="entry name" value="Beta-lactam/transpept-like"/>
</dbReference>
<keyword evidence="7" id="KW-0732">Signal</keyword>
<feature type="chain" id="PRO_5044606798" description="Beta-lactamase" evidence="7">
    <location>
        <begin position="25"/>
        <end position="390"/>
    </location>
</feature>
<dbReference type="Proteomes" id="UP000294359">
    <property type="component" value="Chromosome"/>
</dbReference>